<evidence type="ECO:0000313" key="2">
    <source>
        <dbReference type="EMBL" id="SVD30374.1"/>
    </source>
</evidence>
<reference evidence="2" key="1">
    <citation type="submission" date="2018-05" db="EMBL/GenBank/DDBJ databases">
        <authorList>
            <person name="Lanie J.A."/>
            <person name="Ng W.-L."/>
            <person name="Kazmierczak K.M."/>
            <person name="Andrzejewski T.M."/>
            <person name="Davidsen T.M."/>
            <person name="Wayne K.J."/>
            <person name="Tettelin H."/>
            <person name="Glass J.I."/>
            <person name="Rusch D."/>
            <person name="Podicherti R."/>
            <person name="Tsui H.-C.T."/>
            <person name="Winkler M.E."/>
        </authorList>
    </citation>
    <scope>NUCLEOTIDE SEQUENCE</scope>
</reference>
<proteinExistence type="predicted"/>
<sequence length="28" mass="3118">MSAFGLKVDKSSGRALKKSKKINREQLP</sequence>
<accession>A0A382U7W3</accession>
<dbReference type="EMBL" id="UINC01142187">
    <property type="protein sequence ID" value="SVD30374.1"/>
    <property type="molecule type" value="Genomic_DNA"/>
</dbReference>
<evidence type="ECO:0000256" key="1">
    <source>
        <dbReference type="SAM" id="MobiDB-lite"/>
    </source>
</evidence>
<name>A0A382U7W3_9ZZZZ</name>
<dbReference type="AlphaFoldDB" id="A0A382U7W3"/>
<feature type="region of interest" description="Disordered" evidence="1">
    <location>
        <begin position="1"/>
        <end position="28"/>
    </location>
</feature>
<protein>
    <submittedName>
        <fullName evidence="2">Uncharacterized protein</fullName>
    </submittedName>
</protein>
<organism evidence="2">
    <name type="scientific">marine metagenome</name>
    <dbReference type="NCBI Taxonomy" id="408172"/>
    <lineage>
        <taxon>unclassified sequences</taxon>
        <taxon>metagenomes</taxon>
        <taxon>ecological metagenomes</taxon>
    </lineage>
</organism>
<gene>
    <name evidence="2" type="ORF">METZ01_LOCUS383228</name>
</gene>